<dbReference type="Proteomes" id="UP001152888">
    <property type="component" value="Unassembled WGS sequence"/>
</dbReference>
<dbReference type="AlphaFoldDB" id="A0A9P0KIV4"/>
<proteinExistence type="predicted"/>
<reference evidence="1" key="1">
    <citation type="submission" date="2022-03" db="EMBL/GenBank/DDBJ databases">
        <authorList>
            <person name="Sayadi A."/>
        </authorList>
    </citation>
    <scope>NUCLEOTIDE SEQUENCE</scope>
</reference>
<name>A0A9P0KIV4_ACAOB</name>
<dbReference type="EMBL" id="CAKOFQ010006812">
    <property type="protein sequence ID" value="CAH1973611.1"/>
    <property type="molecule type" value="Genomic_DNA"/>
</dbReference>
<evidence type="ECO:0000313" key="2">
    <source>
        <dbReference type="Proteomes" id="UP001152888"/>
    </source>
</evidence>
<gene>
    <name evidence="1" type="ORF">ACAOBT_LOCUS10658</name>
</gene>
<comment type="caution">
    <text evidence="1">The sequence shown here is derived from an EMBL/GenBank/DDBJ whole genome shotgun (WGS) entry which is preliminary data.</text>
</comment>
<evidence type="ECO:0000313" key="1">
    <source>
        <dbReference type="EMBL" id="CAH1973611.1"/>
    </source>
</evidence>
<keyword evidence="2" id="KW-1185">Reference proteome</keyword>
<protein>
    <submittedName>
        <fullName evidence="1">Uncharacterized protein</fullName>
    </submittedName>
</protein>
<sequence>MDDNGGASTSAPSTFRPQVSIVLLLIVLQKECHQLILIYIRSSVCIQNGIFECVNCFFW</sequence>
<organism evidence="1 2">
    <name type="scientific">Acanthoscelides obtectus</name>
    <name type="common">Bean weevil</name>
    <name type="synonym">Bruchus obtectus</name>
    <dbReference type="NCBI Taxonomy" id="200917"/>
    <lineage>
        <taxon>Eukaryota</taxon>
        <taxon>Metazoa</taxon>
        <taxon>Ecdysozoa</taxon>
        <taxon>Arthropoda</taxon>
        <taxon>Hexapoda</taxon>
        <taxon>Insecta</taxon>
        <taxon>Pterygota</taxon>
        <taxon>Neoptera</taxon>
        <taxon>Endopterygota</taxon>
        <taxon>Coleoptera</taxon>
        <taxon>Polyphaga</taxon>
        <taxon>Cucujiformia</taxon>
        <taxon>Chrysomeloidea</taxon>
        <taxon>Chrysomelidae</taxon>
        <taxon>Bruchinae</taxon>
        <taxon>Bruchini</taxon>
        <taxon>Acanthoscelides</taxon>
    </lineage>
</organism>
<accession>A0A9P0KIV4</accession>